<feature type="compositionally biased region" description="Polar residues" evidence="6">
    <location>
        <begin position="128"/>
        <end position="137"/>
    </location>
</feature>
<dbReference type="SUPFAM" id="SSF57850">
    <property type="entry name" value="RING/U-box"/>
    <property type="match status" value="1"/>
</dbReference>
<protein>
    <recommendedName>
        <fullName evidence="9">RING-type domain-containing protein</fullName>
    </recommendedName>
</protein>
<evidence type="ECO:0000313" key="8">
    <source>
        <dbReference type="Proteomes" id="UP001140091"/>
    </source>
</evidence>
<evidence type="ECO:0008006" key="9">
    <source>
        <dbReference type="Google" id="ProtNLM"/>
    </source>
</evidence>
<dbReference type="CDD" id="cd16630">
    <property type="entry name" value="RING-HC_RBR_RNF216"/>
    <property type="match status" value="1"/>
</dbReference>
<evidence type="ECO:0000256" key="5">
    <source>
        <dbReference type="ARBA" id="ARBA00022833"/>
    </source>
</evidence>
<comment type="caution">
    <text evidence="7">The sequence shown here is derived from an EMBL/GenBank/DDBJ whole genome shotgun (WGS) entry which is preliminary data.</text>
</comment>
<name>A0A9W8MGX5_9AGAR</name>
<dbReference type="PANTHER" id="PTHR22770">
    <property type="entry name" value="UBIQUITIN CONJUGATING ENZYME 7 INTERACTING PROTEIN-RELATED"/>
    <property type="match status" value="1"/>
</dbReference>
<feature type="compositionally biased region" description="Polar residues" evidence="6">
    <location>
        <begin position="1"/>
        <end position="10"/>
    </location>
</feature>
<dbReference type="Gene3D" id="1.20.120.1750">
    <property type="match status" value="1"/>
</dbReference>
<feature type="region of interest" description="Disordered" evidence="6">
    <location>
        <begin position="391"/>
        <end position="438"/>
    </location>
</feature>
<keyword evidence="2" id="KW-0479">Metal-binding</keyword>
<keyword evidence="8" id="KW-1185">Reference proteome</keyword>
<gene>
    <name evidence="7" type="ORF">H1R20_g8934</name>
</gene>
<dbReference type="InterPro" id="IPR047544">
    <property type="entry name" value="RING-HC_RBR_RNF216"/>
</dbReference>
<feature type="non-terminal residue" evidence="7">
    <location>
        <position position="1"/>
    </location>
</feature>
<feature type="compositionally biased region" description="Basic and acidic residues" evidence="6">
    <location>
        <begin position="419"/>
        <end position="438"/>
    </location>
</feature>
<reference evidence="7" key="1">
    <citation type="submission" date="2022-06" db="EMBL/GenBank/DDBJ databases">
        <title>Genome Sequence of Candolleomyces eurysporus.</title>
        <authorList>
            <person name="Buettner E."/>
        </authorList>
    </citation>
    <scope>NUCLEOTIDE SEQUENCE</scope>
    <source>
        <strain evidence="7">VTCC 930004</strain>
    </source>
</reference>
<evidence type="ECO:0000256" key="3">
    <source>
        <dbReference type="ARBA" id="ARBA00022771"/>
    </source>
</evidence>
<evidence type="ECO:0000256" key="4">
    <source>
        <dbReference type="ARBA" id="ARBA00022786"/>
    </source>
</evidence>
<dbReference type="PANTHER" id="PTHR22770:SF47">
    <property type="entry name" value="E3 UBIQUITIN-PROTEIN LIGASE RNF216"/>
    <property type="match status" value="1"/>
</dbReference>
<dbReference type="Proteomes" id="UP001140091">
    <property type="component" value="Unassembled WGS sequence"/>
</dbReference>
<comment type="pathway">
    <text evidence="1">Protein modification; protein ubiquitination.</text>
</comment>
<organism evidence="7 8">
    <name type="scientific">Candolleomyces eurysporus</name>
    <dbReference type="NCBI Taxonomy" id="2828524"/>
    <lineage>
        <taxon>Eukaryota</taxon>
        <taxon>Fungi</taxon>
        <taxon>Dikarya</taxon>
        <taxon>Basidiomycota</taxon>
        <taxon>Agaricomycotina</taxon>
        <taxon>Agaricomycetes</taxon>
        <taxon>Agaricomycetidae</taxon>
        <taxon>Agaricales</taxon>
        <taxon>Agaricineae</taxon>
        <taxon>Psathyrellaceae</taxon>
        <taxon>Candolleomyces</taxon>
    </lineage>
</organism>
<keyword evidence="5" id="KW-0862">Zinc</keyword>
<evidence type="ECO:0000256" key="1">
    <source>
        <dbReference type="ARBA" id="ARBA00004906"/>
    </source>
</evidence>
<sequence length="438" mass="49077">MSGSPQSATPATELATPILHPDISGLDPEGRWENYPSDEARPTHANTSSDSEPHNADGVGIDLNVDMGGEEDVDDVGIESIMERIAARLPQHIDITHVRSLIDQYLPVFGPRDIVDFIARDFLGYPASDSNEGSASGTRKRKRDEEYNEEANEITKRPKPDFITTEETFVECGCCFSDFIAESMAQCLAFHSICQRCLQSYVSTQLGSQNPVLKCIYTSGCNVSFPDSELRRLLSPKLLLLYDKLNQQRELTEAEIEDLEECPFCDWACIIEMDVEEDVLFRCGNKEGGCGVVSCRISFIKEDGCNKMQCPWCKTLSCYVCRQVIDGYEHFDQNDPDDLESSPENNKCPLWDVSVEQRHVEEMRSAYVKAVENLQKNVALLEDDGTEVDQSAADPCITRPPLTPEVPLVQELPNPHIPPHSDHNNAWDVRHAETDVEN</sequence>
<evidence type="ECO:0000313" key="7">
    <source>
        <dbReference type="EMBL" id="KAJ2928164.1"/>
    </source>
</evidence>
<dbReference type="InterPro" id="IPR051628">
    <property type="entry name" value="LUBAC_E3_Ligases"/>
</dbReference>
<keyword evidence="3" id="KW-0863">Zinc-finger</keyword>
<dbReference type="EMBL" id="JANBPK010000938">
    <property type="protein sequence ID" value="KAJ2928164.1"/>
    <property type="molecule type" value="Genomic_DNA"/>
</dbReference>
<accession>A0A9W8MGX5</accession>
<feature type="region of interest" description="Disordered" evidence="6">
    <location>
        <begin position="128"/>
        <end position="157"/>
    </location>
</feature>
<proteinExistence type="predicted"/>
<evidence type="ECO:0000256" key="6">
    <source>
        <dbReference type="SAM" id="MobiDB-lite"/>
    </source>
</evidence>
<feature type="region of interest" description="Disordered" evidence="6">
    <location>
        <begin position="1"/>
        <end position="59"/>
    </location>
</feature>
<keyword evidence="4" id="KW-0833">Ubl conjugation pathway</keyword>
<feature type="compositionally biased region" description="Basic and acidic residues" evidence="6">
    <location>
        <begin position="28"/>
        <end position="42"/>
    </location>
</feature>
<dbReference type="GO" id="GO:0008270">
    <property type="term" value="F:zinc ion binding"/>
    <property type="evidence" value="ECO:0007669"/>
    <property type="project" value="UniProtKB-KW"/>
</dbReference>
<evidence type="ECO:0000256" key="2">
    <source>
        <dbReference type="ARBA" id="ARBA00022723"/>
    </source>
</evidence>
<dbReference type="OrthoDB" id="10009520at2759"/>
<dbReference type="AlphaFoldDB" id="A0A9W8MGX5"/>
<dbReference type="Pfam" id="PF26200">
    <property type="entry name" value="Rcat_RNF216"/>
    <property type="match status" value="1"/>
</dbReference>